<keyword evidence="2" id="KW-0812">Transmembrane</keyword>
<feature type="region of interest" description="Disordered" evidence="1">
    <location>
        <begin position="434"/>
        <end position="466"/>
    </location>
</feature>
<feature type="transmembrane region" description="Helical" evidence="2">
    <location>
        <begin position="410"/>
        <end position="428"/>
    </location>
</feature>
<feature type="transmembrane region" description="Helical" evidence="2">
    <location>
        <begin position="249"/>
        <end position="268"/>
    </location>
</feature>
<proteinExistence type="predicted"/>
<accession>A0A6J6D116</accession>
<evidence type="ECO:0000313" key="3">
    <source>
        <dbReference type="EMBL" id="CAB4557066.1"/>
    </source>
</evidence>
<dbReference type="AlphaFoldDB" id="A0A6J6D116"/>
<feature type="compositionally biased region" description="Low complexity" evidence="1">
    <location>
        <begin position="434"/>
        <end position="447"/>
    </location>
</feature>
<evidence type="ECO:0000256" key="2">
    <source>
        <dbReference type="SAM" id="Phobius"/>
    </source>
</evidence>
<name>A0A6J6D116_9ZZZZ</name>
<gene>
    <name evidence="3" type="ORF">UFOPK1591_00456</name>
</gene>
<feature type="transmembrane region" description="Helical" evidence="2">
    <location>
        <begin position="321"/>
        <end position="344"/>
    </location>
</feature>
<sequence length="466" mass="48968">MRRVGVPLSSAVRGLWERVDVSATVMDMSATISAPVRANRGRAWISGILIVLSIAVAPVAIVANWASNQVTNTELFVDTLGPLASDPAVQTAIVDQVTESIDDAVQIENVTDSIITGFSDALGLPDSVKDALGMVSQPIASGVKAIVRQVVSDFVTSPAFQEAWTKVLTITQEEVVALLANDPDSLIQLSDDGTLSLPLKPIIAEIKASLISEGVTIASVIPEVDTMITLGKVPELAVARIVYQVGTALGTWLPWAVLGSFIAGILVANHRPRALIASGIALGATMALMFVLFDSGFVFLTSMVDPSFGPAAGVVYNAVVLYARDVVSTVLVAALIMILVGWALSPSANRARSWLNARLEAGRNGLNEIGVTMGKAGQIMGSQVTPIRWVIVLLGVVAIVFSTPHTSALIITWTLVTLLALTAFELLWRKPAVARRAAPAKPAAAKAGAKKPTTKKPATRKPAAKK</sequence>
<evidence type="ECO:0000256" key="1">
    <source>
        <dbReference type="SAM" id="MobiDB-lite"/>
    </source>
</evidence>
<keyword evidence="2" id="KW-0472">Membrane</keyword>
<feature type="transmembrane region" description="Helical" evidence="2">
    <location>
        <begin position="387"/>
        <end position="404"/>
    </location>
</feature>
<dbReference type="EMBL" id="CAEZTD010000023">
    <property type="protein sequence ID" value="CAB4557066.1"/>
    <property type="molecule type" value="Genomic_DNA"/>
</dbReference>
<reference evidence="3" key="1">
    <citation type="submission" date="2020-05" db="EMBL/GenBank/DDBJ databases">
        <authorList>
            <person name="Chiriac C."/>
            <person name="Salcher M."/>
            <person name="Ghai R."/>
            <person name="Kavagutti S V."/>
        </authorList>
    </citation>
    <scope>NUCLEOTIDE SEQUENCE</scope>
</reference>
<organism evidence="3">
    <name type="scientific">freshwater metagenome</name>
    <dbReference type="NCBI Taxonomy" id="449393"/>
    <lineage>
        <taxon>unclassified sequences</taxon>
        <taxon>metagenomes</taxon>
        <taxon>ecological metagenomes</taxon>
    </lineage>
</organism>
<protein>
    <submittedName>
        <fullName evidence="3">Unannotated protein</fullName>
    </submittedName>
</protein>
<keyword evidence="2" id="KW-1133">Transmembrane helix</keyword>
<feature type="compositionally biased region" description="Basic residues" evidence="1">
    <location>
        <begin position="448"/>
        <end position="466"/>
    </location>
</feature>
<feature type="transmembrane region" description="Helical" evidence="2">
    <location>
        <begin position="43"/>
        <end position="66"/>
    </location>
</feature>
<feature type="transmembrane region" description="Helical" evidence="2">
    <location>
        <begin position="280"/>
        <end position="301"/>
    </location>
</feature>